<evidence type="ECO:0000256" key="1">
    <source>
        <dbReference type="ARBA" id="ARBA00009183"/>
    </source>
</evidence>
<name>A0ABN9LE65_9NEOB</name>
<evidence type="ECO:0000256" key="2">
    <source>
        <dbReference type="ARBA" id="ARBA00022630"/>
    </source>
</evidence>
<keyword evidence="5" id="KW-0503">Monooxygenase</keyword>
<sequence>MDLLRTTLMLSYLQQDIPFLSHSWMNLSLKWRKTQSTYTENVVPPTLEKPTLGILGLIQPLGSIMPTSELQGRWLTRVFKGLCPYPPLKIVMDDIAKKNKIFIKRFGTSRENRLQVDFVEYLDELASAVGILNNEVLPGQKNLLKSMCFYKQSLEFFFTT</sequence>
<keyword evidence="4 5" id="KW-0560">Oxidoreductase</keyword>
<protein>
    <recommendedName>
        <fullName evidence="5">Flavin-containing monooxygenase</fullName>
        <ecNumber evidence="5">1.-.-.-</ecNumber>
    </recommendedName>
</protein>
<accession>A0ABN9LE65</accession>
<evidence type="ECO:0000313" key="6">
    <source>
        <dbReference type="EMBL" id="CAJ0940030.1"/>
    </source>
</evidence>
<dbReference type="Pfam" id="PF00743">
    <property type="entry name" value="FMO-like"/>
    <property type="match status" value="1"/>
</dbReference>
<evidence type="ECO:0000313" key="7">
    <source>
        <dbReference type="Proteomes" id="UP001176940"/>
    </source>
</evidence>
<dbReference type="Gene3D" id="3.50.50.60">
    <property type="entry name" value="FAD/NAD(P)-binding domain"/>
    <property type="match status" value="1"/>
</dbReference>
<dbReference type="Proteomes" id="UP001176940">
    <property type="component" value="Unassembled WGS sequence"/>
</dbReference>
<organism evidence="6 7">
    <name type="scientific">Ranitomeya imitator</name>
    <name type="common">mimic poison frog</name>
    <dbReference type="NCBI Taxonomy" id="111125"/>
    <lineage>
        <taxon>Eukaryota</taxon>
        <taxon>Metazoa</taxon>
        <taxon>Chordata</taxon>
        <taxon>Craniata</taxon>
        <taxon>Vertebrata</taxon>
        <taxon>Euteleostomi</taxon>
        <taxon>Amphibia</taxon>
        <taxon>Batrachia</taxon>
        <taxon>Anura</taxon>
        <taxon>Neobatrachia</taxon>
        <taxon>Hyloidea</taxon>
        <taxon>Dendrobatidae</taxon>
        <taxon>Dendrobatinae</taxon>
        <taxon>Ranitomeya</taxon>
    </lineage>
</organism>
<keyword evidence="3 5" id="KW-0274">FAD</keyword>
<evidence type="ECO:0000256" key="4">
    <source>
        <dbReference type="ARBA" id="ARBA00023002"/>
    </source>
</evidence>
<keyword evidence="2 5" id="KW-0285">Flavoprotein</keyword>
<dbReference type="EC" id="1.-.-.-" evidence="5"/>
<proteinExistence type="inferred from homology"/>
<gene>
    <name evidence="6" type="ORF">RIMI_LOCUS8212267</name>
</gene>
<dbReference type="InterPro" id="IPR020946">
    <property type="entry name" value="Flavin_mOase-like"/>
</dbReference>
<dbReference type="InterPro" id="IPR050346">
    <property type="entry name" value="FMO-like"/>
</dbReference>
<evidence type="ECO:0000256" key="5">
    <source>
        <dbReference type="RuleBase" id="RU361177"/>
    </source>
</evidence>
<evidence type="ECO:0000256" key="3">
    <source>
        <dbReference type="ARBA" id="ARBA00022827"/>
    </source>
</evidence>
<reference evidence="6" key="1">
    <citation type="submission" date="2023-07" db="EMBL/GenBank/DDBJ databases">
        <authorList>
            <person name="Stuckert A."/>
        </authorList>
    </citation>
    <scope>NUCLEOTIDE SEQUENCE</scope>
</reference>
<comment type="similarity">
    <text evidence="1 5">Belongs to the FMO family.</text>
</comment>
<comment type="cofactor">
    <cofactor evidence="5">
        <name>FAD</name>
        <dbReference type="ChEBI" id="CHEBI:57692"/>
    </cofactor>
</comment>
<dbReference type="EMBL" id="CAUEEQ010016126">
    <property type="protein sequence ID" value="CAJ0940030.1"/>
    <property type="molecule type" value="Genomic_DNA"/>
</dbReference>
<dbReference type="InterPro" id="IPR036188">
    <property type="entry name" value="FAD/NAD-bd_sf"/>
</dbReference>
<comment type="caution">
    <text evidence="6">The sequence shown here is derived from an EMBL/GenBank/DDBJ whole genome shotgun (WGS) entry which is preliminary data.</text>
</comment>
<dbReference type="PANTHER" id="PTHR23023">
    <property type="entry name" value="DIMETHYLANILINE MONOOXYGENASE"/>
    <property type="match status" value="1"/>
</dbReference>
<keyword evidence="7" id="KW-1185">Reference proteome</keyword>